<dbReference type="STRING" id="2518989.IMCC3088_1320"/>
<evidence type="ECO:0000256" key="3">
    <source>
        <dbReference type="ARBA" id="ARBA00022452"/>
    </source>
</evidence>
<keyword evidence="7" id="KW-0406">Ion transport</keyword>
<keyword evidence="3 11" id="KW-1134">Transmembrane beta strand</keyword>
<proteinExistence type="inferred from homology"/>
<protein>
    <submittedName>
        <fullName evidence="15">TonB-dependent receptor</fullName>
    </submittedName>
</protein>
<comment type="caution">
    <text evidence="15">The sequence shown here is derived from an EMBL/GenBank/DDBJ whole genome shotgun (WGS) entry which is preliminary data.</text>
</comment>
<dbReference type="OrthoDB" id="7051185at2"/>
<gene>
    <name evidence="15" type="ORF">IMCC3088_1320</name>
</gene>
<keyword evidence="15" id="KW-0675">Receptor</keyword>
<dbReference type="GO" id="GO:0006826">
    <property type="term" value="P:iron ion transport"/>
    <property type="evidence" value="ECO:0007669"/>
    <property type="project" value="UniProtKB-KW"/>
</dbReference>
<dbReference type="PANTHER" id="PTHR32552">
    <property type="entry name" value="FERRICHROME IRON RECEPTOR-RELATED"/>
    <property type="match status" value="1"/>
</dbReference>
<dbReference type="Pfam" id="PF07715">
    <property type="entry name" value="Plug"/>
    <property type="match status" value="1"/>
</dbReference>
<keyword evidence="5 11" id="KW-0812">Transmembrane</keyword>
<dbReference type="InterPro" id="IPR012910">
    <property type="entry name" value="Plug_dom"/>
</dbReference>
<feature type="domain" description="TonB-dependent receptor plug" evidence="14">
    <location>
        <begin position="47"/>
        <end position="156"/>
    </location>
</feature>
<evidence type="ECO:0000313" key="16">
    <source>
        <dbReference type="Proteomes" id="UP000005615"/>
    </source>
</evidence>
<evidence type="ECO:0000256" key="11">
    <source>
        <dbReference type="PROSITE-ProRule" id="PRU01360"/>
    </source>
</evidence>
<evidence type="ECO:0000256" key="1">
    <source>
        <dbReference type="ARBA" id="ARBA00004571"/>
    </source>
</evidence>
<keyword evidence="9 11" id="KW-0472">Membrane</keyword>
<name>F3L1I0_9GAMM</name>
<keyword evidence="10 11" id="KW-0998">Cell outer membrane</keyword>
<comment type="subcellular location">
    <subcellularLocation>
        <location evidence="1 11">Cell outer membrane</location>
        <topology evidence="1 11">Multi-pass membrane protein</topology>
    </subcellularLocation>
</comment>
<keyword evidence="4" id="KW-0410">Iron transport</keyword>
<evidence type="ECO:0000256" key="4">
    <source>
        <dbReference type="ARBA" id="ARBA00022496"/>
    </source>
</evidence>
<evidence type="ECO:0000256" key="7">
    <source>
        <dbReference type="ARBA" id="ARBA00023065"/>
    </source>
</evidence>
<dbReference type="InterPro" id="IPR036942">
    <property type="entry name" value="Beta-barrel_TonB_sf"/>
</dbReference>
<dbReference type="Proteomes" id="UP000005615">
    <property type="component" value="Unassembled WGS sequence"/>
</dbReference>
<dbReference type="AlphaFoldDB" id="F3L1I0"/>
<feature type="domain" description="TonB-dependent receptor-like beta-barrel" evidence="13">
    <location>
        <begin position="296"/>
        <end position="734"/>
    </location>
</feature>
<dbReference type="Gene3D" id="2.40.170.20">
    <property type="entry name" value="TonB-dependent receptor, beta-barrel domain"/>
    <property type="match status" value="1"/>
</dbReference>
<dbReference type="PROSITE" id="PS52016">
    <property type="entry name" value="TONB_DEPENDENT_REC_3"/>
    <property type="match status" value="1"/>
</dbReference>
<dbReference type="RefSeq" id="WP_009575582.1">
    <property type="nucleotide sequence ID" value="NZ_AEIG01000032.1"/>
</dbReference>
<evidence type="ECO:0000256" key="9">
    <source>
        <dbReference type="ARBA" id="ARBA00023136"/>
    </source>
</evidence>
<sequence length="788" mass="86521">MNINRNLVKVMCLAVGAATGGMVSAQEGQRVALEEVIVTAQKREENLQDIPLSISAIGAEELDSRSIESLGDLNAVVPNVMIRQNPGARLISTTAIRGSGQGQPAIWIDAPVGIYLNGIYLGKTQGSVFDVVDIERVEVLRGPQGTLFGRNTEGGAINFVTRRPSGEMSGSARIELGNYDRQVARLQMDLPKMGDTSISFGLRREQADGWATNMSGPDLGSTDNQAFRTSVLWEPSDKLTLLYDFDYTHTDQTPIPTSLFAADGWRGGFPAIFGPYLGGLIEAGITPYITTSRPKTVSTNVANGQAEVYEYNRGRSHSLTLEYDLTDQDQLKYIGSNRTMNFEDSQDIDGTNLVTINAPFVNAQNAWGMSASYNRKTDYEQMSHELQWIASRDTVNWVAGVYYFEDEGETNGSQEFTLFGLPPQQSNYAADTEAWAVYGQMDFAINESLTATFGARYTEEERTGWTHRYMTAGFGGAFVMDTPGIPGLALLPYTTYSDTFDDMSPMFALSYQMSENATLYARMAKGFKSGGFSSEVADASVVNPFQPQTSLSKEVGFKSELMDGRARLNVALFQNSIDDQHITQLLPGTTQSLVTNAGESTYQGFEVEFAIQLTEDWRLSGNYGYLDASYDKYPDSPIVFTNGVPATDSTAPLIDTASNRLPGYAPESTYSLQLNGTLARLSIGEVNLMIDYSYTDDMYLYSVNKSLTAPNAGGSYSVATNSIPSIENLNARLSLNDVAAGNGTMDFSFFVRNAMDEDKMIQGIDFGMFRTANWQEPRTYVFSATYNW</sequence>
<keyword evidence="2 11" id="KW-0813">Transport</keyword>
<evidence type="ECO:0000256" key="6">
    <source>
        <dbReference type="ARBA" id="ARBA00023004"/>
    </source>
</evidence>
<evidence type="ECO:0000313" key="15">
    <source>
        <dbReference type="EMBL" id="EGG29831.1"/>
    </source>
</evidence>
<organism evidence="15 16">
    <name type="scientific">Aequoribacter fuscus</name>
    <dbReference type="NCBI Taxonomy" id="2518989"/>
    <lineage>
        <taxon>Bacteria</taxon>
        <taxon>Pseudomonadati</taxon>
        <taxon>Pseudomonadota</taxon>
        <taxon>Gammaproteobacteria</taxon>
        <taxon>Cellvibrionales</taxon>
        <taxon>Halieaceae</taxon>
        <taxon>Aequoribacter</taxon>
    </lineage>
</organism>
<accession>F3L1I0</accession>
<dbReference type="SUPFAM" id="SSF56935">
    <property type="entry name" value="Porins"/>
    <property type="match status" value="1"/>
</dbReference>
<comment type="similarity">
    <text evidence="11 12">Belongs to the TonB-dependent receptor family.</text>
</comment>
<dbReference type="PANTHER" id="PTHR32552:SF81">
    <property type="entry name" value="TONB-DEPENDENT OUTER MEMBRANE RECEPTOR"/>
    <property type="match status" value="1"/>
</dbReference>
<evidence type="ECO:0000259" key="13">
    <source>
        <dbReference type="Pfam" id="PF00593"/>
    </source>
</evidence>
<evidence type="ECO:0000256" key="2">
    <source>
        <dbReference type="ARBA" id="ARBA00022448"/>
    </source>
</evidence>
<dbReference type="eggNOG" id="COG4771">
    <property type="taxonomic scope" value="Bacteria"/>
</dbReference>
<evidence type="ECO:0000259" key="14">
    <source>
        <dbReference type="Pfam" id="PF07715"/>
    </source>
</evidence>
<keyword evidence="8 12" id="KW-0798">TonB box</keyword>
<evidence type="ECO:0000256" key="10">
    <source>
        <dbReference type="ARBA" id="ARBA00023237"/>
    </source>
</evidence>
<dbReference type="EMBL" id="AEIG01000032">
    <property type="protein sequence ID" value="EGG29831.1"/>
    <property type="molecule type" value="Genomic_DNA"/>
</dbReference>
<dbReference type="InterPro" id="IPR000531">
    <property type="entry name" value="Beta-barrel_TonB"/>
</dbReference>
<reference evidence="15 16" key="1">
    <citation type="journal article" date="2011" name="J. Bacteriol.">
        <title>Genome sequence of strain IMCC3088, a proteorhodopsin-containing marine bacterium belonging to the OM60/NOR5 clade.</title>
        <authorList>
            <person name="Jang Y."/>
            <person name="Oh H.M."/>
            <person name="Kang I."/>
            <person name="Lee K."/>
            <person name="Yang S.J."/>
            <person name="Cho J.C."/>
        </authorList>
    </citation>
    <scope>NUCLEOTIDE SEQUENCE [LARGE SCALE GENOMIC DNA]</scope>
    <source>
        <strain evidence="15 16">IMCC3088</strain>
    </source>
</reference>
<dbReference type="GO" id="GO:0009279">
    <property type="term" value="C:cell outer membrane"/>
    <property type="evidence" value="ECO:0007669"/>
    <property type="project" value="UniProtKB-SubCell"/>
</dbReference>
<dbReference type="Pfam" id="PF00593">
    <property type="entry name" value="TonB_dep_Rec_b-barrel"/>
    <property type="match status" value="1"/>
</dbReference>
<dbReference type="InterPro" id="IPR039426">
    <property type="entry name" value="TonB-dep_rcpt-like"/>
</dbReference>
<evidence type="ECO:0000256" key="5">
    <source>
        <dbReference type="ARBA" id="ARBA00022692"/>
    </source>
</evidence>
<evidence type="ECO:0000256" key="8">
    <source>
        <dbReference type="ARBA" id="ARBA00023077"/>
    </source>
</evidence>
<keyword evidence="6" id="KW-0408">Iron</keyword>
<keyword evidence="16" id="KW-1185">Reference proteome</keyword>
<evidence type="ECO:0000256" key="12">
    <source>
        <dbReference type="RuleBase" id="RU003357"/>
    </source>
</evidence>